<dbReference type="Gene3D" id="3.30.70.330">
    <property type="match status" value="1"/>
</dbReference>
<dbReference type="OMA" id="QCASERD"/>
<accession>D7T1Q0</accession>
<sequence length="339" mass="38559">MTIDELESSPLTAQYPDLHLHKSIQYFSPNAAFRSMSEFKCIEMVKDSKENQVIPVEDVVRKDSVEYQALSSNGSLPCDASAHDGSSDDDWETIADRAPNELLSPPSLPDVSTLSMEDNKAQITKRRGRGTFSYQKEELYSDRQSEGSTLDDTRDEAVCHDSEEKTEIRHSRYGTQHVLVLADFPPSMRTTDLEKLFENFRDREVVIRWVNDTMALAVFRTATIAIEACNFVRCPFTVRVLDETDILLNSIQTRDLEPPRQRPETSARTAGRLIAQAMGMKLPSTSFGSRELKKQEEARKQRIVARKNLKDDAWGSDDVKVYDFLIMLKIFKGYGNCIK</sequence>
<evidence type="ECO:0000256" key="1">
    <source>
        <dbReference type="SAM" id="MobiDB-lite"/>
    </source>
</evidence>
<feature type="region of interest" description="Disordered" evidence="1">
    <location>
        <begin position="134"/>
        <end position="156"/>
    </location>
</feature>
<reference evidence="3" key="1">
    <citation type="journal article" date="2007" name="Nature">
        <title>The grapevine genome sequence suggests ancestral hexaploidization in major angiosperm phyla.</title>
        <authorList>
            <consortium name="The French-Italian Public Consortium for Grapevine Genome Characterization."/>
            <person name="Jaillon O."/>
            <person name="Aury J.-M."/>
            <person name="Noel B."/>
            <person name="Policriti A."/>
            <person name="Clepet C."/>
            <person name="Casagrande A."/>
            <person name="Choisne N."/>
            <person name="Aubourg S."/>
            <person name="Vitulo N."/>
            <person name="Jubin C."/>
            <person name="Vezzi A."/>
            <person name="Legeai F."/>
            <person name="Hugueney P."/>
            <person name="Dasilva C."/>
            <person name="Horner D."/>
            <person name="Mica E."/>
            <person name="Jublot D."/>
            <person name="Poulain J."/>
            <person name="Bruyere C."/>
            <person name="Billault A."/>
            <person name="Segurens B."/>
            <person name="Gouyvenoux M."/>
            <person name="Ugarte E."/>
            <person name="Cattonaro F."/>
            <person name="Anthouard V."/>
            <person name="Vico V."/>
            <person name="Del Fabbro C."/>
            <person name="Alaux M."/>
            <person name="Di Gaspero G."/>
            <person name="Dumas V."/>
            <person name="Felice N."/>
            <person name="Paillard S."/>
            <person name="Juman I."/>
            <person name="Moroldo M."/>
            <person name="Scalabrin S."/>
            <person name="Canaguier A."/>
            <person name="Le Clainche I."/>
            <person name="Malacrida G."/>
            <person name="Durand E."/>
            <person name="Pesole G."/>
            <person name="Laucou V."/>
            <person name="Chatelet P."/>
            <person name="Merdinoglu D."/>
            <person name="Delledonne M."/>
            <person name="Pezzotti M."/>
            <person name="Lecharny A."/>
            <person name="Scarpelli C."/>
            <person name="Artiguenave F."/>
            <person name="Pe M.E."/>
            <person name="Valle G."/>
            <person name="Morgante M."/>
            <person name="Caboche M."/>
            <person name="Adam-Blondon A.-F."/>
            <person name="Weissenbach J."/>
            <person name="Quetier F."/>
            <person name="Wincker P."/>
        </authorList>
    </citation>
    <scope>NUCLEOTIDE SEQUENCE [LARGE SCALE GENOMIC DNA]</scope>
    <source>
        <strain evidence="3">cv. Pinot noir / PN40024</strain>
    </source>
</reference>
<evidence type="ECO:0000313" key="3">
    <source>
        <dbReference type="Proteomes" id="UP000009183"/>
    </source>
</evidence>
<dbReference type="InterPro" id="IPR012677">
    <property type="entry name" value="Nucleotide-bd_a/b_plait_sf"/>
</dbReference>
<dbReference type="PANTHER" id="PTHR21678:SF0">
    <property type="entry name" value="C3H1-TYPE DOMAIN-CONTAINING PROTEIN"/>
    <property type="match status" value="1"/>
</dbReference>
<protein>
    <recommendedName>
        <fullName evidence="4">Coiled-coil domain-containing protein R3HCC1L</fullName>
    </recommendedName>
</protein>
<name>D7T1Q0_VITVI</name>
<evidence type="ECO:0008006" key="4">
    <source>
        <dbReference type="Google" id="ProtNLM"/>
    </source>
</evidence>
<feature type="region of interest" description="Disordered" evidence="1">
    <location>
        <begin position="71"/>
        <end position="92"/>
    </location>
</feature>
<dbReference type="SUPFAM" id="SSF54928">
    <property type="entry name" value="RNA-binding domain, RBD"/>
    <property type="match status" value="1"/>
</dbReference>
<dbReference type="AlphaFoldDB" id="D7T1Q0"/>
<dbReference type="PaxDb" id="29760-VIT_06s0009g00340.t01"/>
<dbReference type="HOGENOM" id="CLU_058921_0_0_1"/>
<organism evidence="2 3">
    <name type="scientific">Vitis vinifera</name>
    <name type="common">Grape</name>
    <dbReference type="NCBI Taxonomy" id="29760"/>
    <lineage>
        <taxon>Eukaryota</taxon>
        <taxon>Viridiplantae</taxon>
        <taxon>Streptophyta</taxon>
        <taxon>Embryophyta</taxon>
        <taxon>Tracheophyta</taxon>
        <taxon>Spermatophyta</taxon>
        <taxon>Magnoliopsida</taxon>
        <taxon>eudicotyledons</taxon>
        <taxon>Gunneridae</taxon>
        <taxon>Pentapetalae</taxon>
        <taxon>rosids</taxon>
        <taxon>Vitales</taxon>
        <taxon>Vitaceae</taxon>
        <taxon>Viteae</taxon>
        <taxon>Vitis</taxon>
    </lineage>
</organism>
<dbReference type="InParanoid" id="D7T1Q0"/>
<dbReference type="PANTHER" id="PTHR21678">
    <property type="entry name" value="GROWTH INHIBITION AND DIFFERENTIATION RELATED PROTEIN 88"/>
    <property type="match status" value="1"/>
</dbReference>
<dbReference type="EMBL" id="FN595504">
    <property type="protein sequence ID" value="CBI24430.3"/>
    <property type="molecule type" value="Genomic_DNA"/>
</dbReference>
<dbReference type="InterPro" id="IPR039884">
    <property type="entry name" value="R3HC1/R3HCL"/>
</dbReference>
<evidence type="ECO:0000313" key="2">
    <source>
        <dbReference type="EMBL" id="CBI24430.3"/>
    </source>
</evidence>
<dbReference type="Proteomes" id="UP000009183">
    <property type="component" value="Chromosome 6"/>
</dbReference>
<dbReference type="eggNOG" id="KOG4483">
    <property type="taxonomic scope" value="Eukaryota"/>
</dbReference>
<dbReference type="InterPro" id="IPR035979">
    <property type="entry name" value="RBD_domain_sf"/>
</dbReference>
<feature type="compositionally biased region" description="Basic and acidic residues" evidence="1">
    <location>
        <begin position="135"/>
        <end position="156"/>
    </location>
</feature>
<proteinExistence type="predicted"/>
<keyword evidence="3" id="KW-1185">Reference proteome</keyword>
<dbReference type="GO" id="GO:0003676">
    <property type="term" value="F:nucleic acid binding"/>
    <property type="evidence" value="ECO:0007669"/>
    <property type="project" value="InterPro"/>
</dbReference>
<dbReference type="FunCoup" id="D7T1Q0">
    <property type="interactions" value="1057"/>
</dbReference>
<gene>
    <name evidence="2" type="ordered locus">VIT_06s0009g00340</name>
</gene>